<protein>
    <submittedName>
        <fullName evidence="5">Dynein heavy chain 17, axonemal</fullName>
    </submittedName>
</protein>
<feature type="domain" description="Dynein heavy chain coiled coil stalk" evidence="3">
    <location>
        <begin position="442"/>
        <end position="517"/>
    </location>
</feature>
<comment type="caution">
    <text evidence="5">The sequence shown here is derived from an EMBL/GenBank/DDBJ whole genome shotgun (WGS) entry which is preliminary data.</text>
</comment>
<proteinExistence type="inferred from homology"/>
<dbReference type="InterPro" id="IPR024743">
    <property type="entry name" value="Dynein_HC_stalk"/>
</dbReference>
<dbReference type="EMBL" id="JASSZA010000005">
    <property type="protein sequence ID" value="KAK2112180.1"/>
    <property type="molecule type" value="Genomic_DNA"/>
</dbReference>
<evidence type="ECO:0000313" key="6">
    <source>
        <dbReference type="Proteomes" id="UP001266305"/>
    </source>
</evidence>
<keyword evidence="2" id="KW-0175">Coiled coil</keyword>
<keyword evidence="6" id="KW-1185">Reference proteome</keyword>
<dbReference type="InterPro" id="IPR026983">
    <property type="entry name" value="DHC"/>
</dbReference>
<dbReference type="Gene3D" id="1.20.920.60">
    <property type="match status" value="1"/>
</dbReference>
<accession>A0ABQ9VSP7</accession>
<dbReference type="Pfam" id="PF12780">
    <property type="entry name" value="AAA_8"/>
    <property type="match status" value="1"/>
</dbReference>
<dbReference type="PANTHER" id="PTHR46961:SF16">
    <property type="entry name" value="DYNEIN AXONEMAL HEAVY CHAIN 17-RELATED"/>
    <property type="match status" value="1"/>
</dbReference>
<feature type="domain" description="Dynein heavy chain coiled coil stalk" evidence="3">
    <location>
        <begin position="365"/>
        <end position="399"/>
    </location>
</feature>
<name>A0ABQ9VSP7_SAGOE</name>
<dbReference type="PANTHER" id="PTHR46961">
    <property type="entry name" value="DYNEIN HEAVY CHAIN 1, AXONEMAL-LIKE PROTEIN"/>
    <property type="match status" value="1"/>
</dbReference>
<feature type="domain" description="Dynein heavy chain coiled coil stalk" evidence="3">
    <location>
        <begin position="215"/>
        <end position="289"/>
    </location>
</feature>
<feature type="coiled-coil region" evidence="2">
    <location>
        <begin position="207"/>
        <end position="258"/>
    </location>
</feature>
<feature type="domain" description="Dynein heavy chain AAA module D4" evidence="4">
    <location>
        <begin position="11"/>
        <end position="202"/>
    </location>
</feature>
<dbReference type="Gene3D" id="1.10.287.2610">
    <property type="match status" value="1"/>
</dbReference>
<dbReference type="Gene3D" id="3.40.50.300">
    <property type="entry name" value="P-loop containing nucleotide triphosphate hydrolases"/>
    <property type="match status" value="1"/>
</dbReference>
<reference evidence="5 6" key="1">
    <citation type="submission" date="2023-05" db="EMBL/GenBank/DDBJ databases">
        <title>B98-5 Cell Line De Novo Hybrid Assembly: An Optical Mapping Approach.</title>
        <authorList>
            <person name="Kananen K."/>
            <person name="Auerbach J.A."/>
            <person name="Kautto E."/>
            <person name="Blachly J.S."/>
        </authorList>
    </citation>
    <scope>NUCLEOTIDE SEQUENCE [LARGE SCALE GENOMIC DNA]</scope>
    <source>
        <strain evidence="5">B95-8</strain>
        <tissue evidence="5">Cell line</tissue>
    </source>
</reference>
<dbReference type="SUPFAM" id="SSF52540">
    <property type="entry name" value="P-loop containing nucleoside triphosphate hydrolases"/>
    <property type="match status" value="1"/>
</dbReference>
<comment type="similarity">
    <text evidence="1">Belongs to the dynein heavy chain family.</text>
</comment>
<dbReference type="InterPro" id="IPR027417">
    <property type="entry name" value="P-loop_NTPase"/>
</dbReference>
<evidence type="ECO:0000259" key="4">
    <source>
        <dbReference type="Pfam" id="PF12780"/>
    </source>
</evidence>
<evidence type="ECO:0000313" key="5">
    <source>
        <dbReference type="EMBL" id="KAK2112180.1"/>
    </source>
</evidence>
<feature type="domain" description="Dynein heavy chain coiled coil stalk" evidence="3">
    <location>
        <begin position="556"/>
        <end position="625"/>
    </location>
</feature>
<sequence>MRLAGIYCSVDLAAQYIKAAVKNVPSVFLMTDSQVAEEQFLVLINDLLASGEIPGLFAEDEVENIISSMRPQVKSLGITDTREECWKFFIEKVRRQLKVILCFSPVGSVLRVRARKFPAVVNCTAIDWFHEWPEDALVSVSARFLEETKGIPREVKASISFFMSYVHTTVNDMSKVYLATERRYNYTTPKTFLEQIKLYQNLLAKKRTELAAKVERLENGLMKLQSTASQVDDLKAKLAIQEAELKQKNESADKLIQVVGIETEKVSKEKAIADEEEVKVEVINKISQSDHMVSEKERETRKKLSLKLGPGETPHDAALWISDIPLKTSVFYCALSVGVGSEVTQSFGDNYTKRIHLQKLVHRNHNNVTEKQKACETDLAKAEPALLAAQEALDTLNKGKKGDPWPSGEEAAFPANVGGDALTAASLDLAQTPIGPILSGLQNNLTELKSFGSPPDAVVNVTAAVMILTAPGGKIPKDKSWKAAKIMMGKVDTFLDSLKKFDKEHIPEACLKAFKSRWGAEVKHGPSLLGPVAQNLAPQEHSSKLSSGNPRATGLPYQGNPTFDPEFIRSKSTAAAGLCSWCINIVRFYEVYCDVAPKRQALEEANAELAEAQEKLSRIKNKIAVSAGVLPSCKTPEPLACAAGQYLHLKWADAARHRELFSSARGCRWWEGPGGAGSCLASLASMLQRTLSLCGSLFHTRRSQRPALLLMQGARRPRGVSSTFPTWFCRNLMPT</sequence>
<evidence type="ECO:0000256" key="1">
    <source>
        <dbReference type="ARBA" id="ARBA00008887"/>
    </source>
</evidence>
<evidence type="ECO:0000256" key="2">
    <source>
        <dbReference type="SAM" id="Coils"/>
    </source>
</evidence>
<dbReference type="Proteomes" id="UP001266305">
    <property type="component" value="Unassembled WGS sequence"/>
</dbReference>
<dbReference type="Pfam" id="PF12777">
    <property type="entry name" value="MT"/>
    <property type="match status" value="4"/>
</dbReference>
<evidence type="ECO:0000259" key="3">
    <source>
        <dbReference type="Pfam" id="PF12777"/>
    </source>
</evidence>
<organism evidence="5 6">
    <name type="scientific">Saguinus oedipus</name>
    <name type="common">Cotton-top tamarin</name>
    <name type="synonym">Oedipomidas oedipus</name>
    <dbReference type="NCBI Taxonomy" id="9490"/>
    <lineage>
        <taxon>Eukaryota</taxon>
        <taxon>Metazoa</taxon>
        <taxon>Chordata</taxon>
        <taxon>Craniata</taxon>
        <taxon>Vertebrata</taxon>
        <taxon>Euteleostomi</taxon>
        <taxon>Mammalia</taxon>
        <taxon>Eutheria</taxon>
        <taxon>Euarchontoglires</taxon>
        <taxon>Primates</taxon>
        <taxon>Haplorrhini</taxon>
        <taxon>Platyrrhini</taxon>
        <taxon>Cebidae</taxon>
        <taxon>Callitrichinae</taxon>
        <taxon>Saguinus</taxon>
    </lineage>
</organism>
<gene>
    <name evidence="5" type="primary">DNAH17_3</name>
    <name evidence="5" type="ORF">P7K49_011927</name>
</gene>
<feature type="coiled-coil region" evidence="2">
    <location>
        <begin position="595"/>
        <end position="622"/>
    </location>
</feature>
<dbReference type="InterPro" id="IPR024317">
    <property type="entry name" value="Dynein_heavy_chain_D4_dom"/>
</dbReference>